<dbReference type="STRING" id="1337093.MBELCI_1533"/>
<dbReference type="Gene3D" id="1.10.10.60">
    <property type="entry name" value="Homeodomain-like"/>
    <property type="match status" value="1"/>
</dbReference>
<dbReference type="EMBL" id="BATB01000015">
    <property type="protein sequence ID" value="GAD55481.1"/>
    <property type="molecule type" value="Genomic_DNA"/>
</dbReference>
<evidence type="ECO:0000256" key="1">
    <source>
        <dbReference type="SAM" id="MobiDB-lite"/>
    </source>
</evidence>
<proteinExistence type="predicted"/>
<keyword evidence="3" id="KW-1185">Reference proteome</keyword>
<gene>
    <name evidence="2" type="ORF">MBELCI_1533</name>
</gene>
<name>U2YKI8_9RHOB</name>
<dbReference type="AlphaFoldDB" id="U2YKI8"/>
<reference evidence="2" key="1">
    <citation type="journal article" date="2013" name="Genome Announc.">
        <title>Draft Genome Sequence of Loktanella cinnabarina LL-001T, Isolated from Deep-Sea Floor Sediment.</title>
        <authorList>
            <person name="Nishi S."/>
            <person name="Tsubouchi T."/>
            <person name="Takaki Y."/>
            <person name="Koyanagi R."/>
            <person name="Satoh N."/>
            <person name="Maruyama T."/>
            <person name="Hatada Y."/>
        </authorList>
    </citation>
    <scope>NUCLEOTIDE SEQUENCE [LARGE SCALE GENOMIC DNA]</scope>
    <source>
        <strain evidence="2">LL-001</strain>
    </source>
</reference>
<comment type="caution">
    <text evidence="2">The sequence shown here is derived from an EMBL/GenBank/DDBJ whole genome shotgun (WGS) entry which is preliminary data.</text>
</comment>
<dbReference type="eggNOG" id="COG2207">
    <property type="taxonomic scope" value="Bacteria"/>
</dbReference>
<evidence type="ECO:0000313" key="2">
    <source>
        <dbReference type="EMBL" id="GAD55481.1"/>
    </source>
</evidence>
<feature type="region of interest" description="Disordered" evidence="1">
    <location>
        <begin position="118"/>
        <end position="168"/>
    </location>
</feature>
<protein>
    <submittedName>
        <fullName evidence="2">Resolvase helix-turn-helix domain protein</fullName>
    </submittedName>
</protein>
<dbReference type="Proteomes" id="UP000016566">
    <property type="component" value="Unassembled WGS sequence"/>
</dbReference>
<evidence type="ECO:0000313" key="3">
    <source>
        <dbReference type="Proteomes" id="UP000016566"/>
    </source>
</evidence>
<feature type="compositionally biased region" description="Basic and acidic residues" evidence="1">
    <location>
        <begin position="118"/>
        <end position="130"/>
    </location>
</feature>
<sequence length="168" mass="18784">MEVFFVADEIFDLFGNPVRPGKGQRGRPAYEATEKDRNKVKLLLALGWSNARVAAAIPVSEATLKRYFRAELKERDQMRDRLDARRFEIVMEQANAGNVGALKELTKMIERSDLMRAGQRMEKPAGEKAKAKVARLGKKEQAQLDAETAGAGDDDEWGSDLQFPGMVN</sequence>
<accession>U2YKI8</accession>
<organism evidence="2 3">
    <name type="scientific">Limimaricola cinnabarinus LL-001</name>
    <dbReference type="NCBI Taxonomy" id="1337093"/>
    <lineage>
        <taxon>Bacteria</taxon>
        <taxon>Pseudomonadati</taxon>
        <taxon>Pseudomonadota</taxon>
        <taxon>Alphaproteobacteria</taxon>
        <taxon>Rhodobacterales</taxon>
        <taxon>Paracoccaceae</taxon>
        <taxon>Limimaricola</taxon>
    </lineage>
</organism>